<dbReference type="GO" id="GO:0007155">
    <property type="term" value="P:cell adhesion"/>
    <property type="evidence" value="ECO:0007669"/>
    <property type="project" value="InterPro"/>
</dbReference>
<proteinExistence type="predicted"/>
<evidence type="ECO:0000259" key="6">
    <source>
        <dbReference type="Pfam" id="PF17961"/>
    </source>
</evidence>
<accession>A0A380P6M5</accession>
<keyword evidence="5" id="KW-0572">Peptidoglycan-anchor</keyword>
<dbReference type="RefSeq" id="WP_057746854.1">
    <property type="nucleotide sequence ID" value="NZ_BJLU01000013.1"/>
</dbReference>
<keyword evidence="3" id="KW-0964">Secreted</keyword>
<protein>
    <recommendedName>
        <fullName evidence="6">SDR-like Ig domain-containing protein</fullName>
    </recommendedName>
</protein>
<feature type="domain" description="SDR-like Ig" evidence="6">
    <location>
        <begin position="47"/>
        <end position="136"/>
    </location>
</feature>
<dbReference type="AlphaFoldDB" id="A0A380P6M5"/>
<dbReference type="InterPro" id="IPR008966">
    <property type="entry name" value="Adhesion_dom_sf"/>
</dbReference>
<keyword evidence="2" id="KW-0134">Cell wall</keyword>
<dbReference type="Gene3D" id="2.60.40.1280">
    <property type="match status" value="1"/>
</dbReference>
<evidence type="ECO:0000256" key="2">
    <source>
        <dbReference type="ARBA" id="ARBA00022512"/>
    </source>
</evidence>
<name>A0A380P6M5_WEIVI</name>
<gene>
    <name evidence="7" type="ORF">NCTC13645_01982</name>
</gene>
<dbReference type="EMBL" id="UHIV01000005">
    <property type="protein sequence ID" value="SUP60861.1"/>
    <property type="molecule type" value="Genomic_DNA"/>
</dbReference>
<dbReference type="SUPFAM" id="SSF49401">
    <property type="entry name" value="Bacterial adhesins"/>
    <property type="match status" value="1"/>
</dbReference>
<dbReference type="Pfam" id="PF17961">
    <property type="entry name" value="Big_8"/>
    <property type="match status" value="1"/>
</dbReference>
<evidence type="ECO:0000256" key="4">
    <source>
        <dbReference type="ARBA" id="ARBA00022729"/>
    </source>
</evidence>
<organism evidence="7 8">
    <name type="scientific">Weissella viridescens</name>
    <name type="common">Lactobacillus viridescens</name>
    <dbReference type="NCBI Taxonomy" id="1629"/>
    <lineage>
        <taxon>Bacteria</taxon>
        <taxon>Bacillati</taxon>
        <taxon>Bacillota</taxon>
        <taxon>Bacilli</taxon>
        <taxon>Lactobacillales</taxon>
        <taxon>Lactobacillaceae</taxon>
        <taxon>Weissella</taxon>
    </lineage>
</organism>
<keyword evidence="4" id="KW-0732">Signal</keyword>
<evidence type="ECO:0000256" key="5">
    <source>
        <dbReference type="ARBA" id="ARBA00023088"/>
    </source>
</evidence>
<evidence type="ECO:0000313" key="7">
    <source>
        <dbReference type="EMBL" id="SUP60861.1"/>
    </source>
</evidence>
<dbReference type="STRING" id="1629.IV50_GL001324"/>
<evidence type="ECO:0000256" key="1">
    <source>
        <dbReference type="ARBA" id="ARBA00004168"/>
    </source>
</evidence>
<dbReference type="OrthoDB" id="2176912at2"/>
<comment type="subcellular location">
    <subcellularLocation>
        <location evidence="1">Secreted</location>
        <location evidence="1">Cell wall</location>
        <topology evidence="1">Peptidoglycan-anchor</topology>
    </subcellularLocation>
</comment>
<dbReference type="Proteomes" id="UP000254621">
    <property type="component" value="Unassembled WGS sequence"/>
</dbReference>
<dbReference type="InterPro" id="IPR041171">
    <property type="entry name" value="SDR_Ig"/>
</dbReference>
<sequence>MNILRRGIICLLVVLSGLVWFGGQASAHELSQSGVLDDMKVANTQLAQGQQTTVSVQFSSKMHQRIQPGDTITLAMPAELKGLGERDGAPRRVKLGDLGEVAIYADRTVVTFNETVSDMRRVRGSFNFGIETKRTRQREDVPIVTNFGTTLAPVEMTVRGEQTSGNQGARQLPFSIRLVTSLVPLIKCAGF</sequence>
<dbReference type="InterPro" id="IPR011252">
    <property type="entry name" value="Fibrogen-bd_dom1"/>
</dbReference>
<reference evidence="7 8" key="1">
    <citation type="submission" date="2018-06" db="EMBL/GenBank/DDBJ databases">
        <authorList>
            <consortium name="Pathogen Informatics"/>
            <person name="Doyle S."/>
        </authorList>
    </citation>
    <scope>NUCLEOTIDE SEQUENCE [LARGE SCALE GENOMIC DNA]</scope>
    <source>
        <strain evidence="7 8">NCTC13645</strain>
    </source>
</reference>
<evidence type="ECO:0000256" key="3">
    <source>
        <dbReference type="ARBA" id="ARBA00022525"/>
    </source>
</evidence>
<evidence type="ECO:0000313" key="8">
    <source>
        <dbReference type="Proteomes" id="UP000254621"/>
    </source>
</evidence>